<evidence type="ECO:0000256" key="2">
    <source>
        <dbReference type="ARBA" id="ARBA00009130"/>
    </source>
</evidence>
<evidence type="ECO:0000313" key="10">
    <source>
        <dbReference type="Proteomes" id="UP000295310"/>
    </source>
</evidence>
<dbReference type="InterPro" id="IPR016156">
    <property type="entry name" value="FAD/NAD-linked_Rdtase_dimer_sf"/>
</dbReference>
<dbReference type="InterPro" id="IPR004099">
    <property type="entry name" value="Pyr_nucl-diS_OxRdtase_dimer"/>
</dbReference>
<evidence type="ECO:0000256" key="3">
    <source>
        <dbReference type="ARBA" id="ARBA00022630"/>
    </source>
</evidence>
<evidence type="ECO:0000256" key="5">
    <source>
        <dbReference type="ARBA" id="ARBA00023002"/>
    </source>
</evidence>
<keyword evidence="5 9" id="KW-0560">Oxidoreductase</keyword>
<dbReference type="NCBIfam" id="NF010037">
    <property type="entry name" value="PRK13512.1"/>
    <property type="match status" value="1"/>
</dbReference>
<organism evidence="9 10">
    <name type="scientific">Macrococcus brunensis</name>
    <dbReference type="NCBI Taxonomy" id="198483"/>
    <lineage>
        <taxon>Bacteria</taxon>
        <taxon>Bacillati</taxon>
        <taxon>Bacillota</taxon>
        <taxon>Bacilli</taxon>
        <taxon>Bacillales</taxon>
        <taxon>Staphylococcaceae</taxon>
        <taxon>Macrococcus</taxon>
    </lineage>
</organism>
<dbReference type="RefSeq" id="WP_133432365.1">
    <property type="nucleotide sequence ID" value="NZ_SCWA01000014.1"/>
</dbReference>
<evidence type="ECO:0000259" key="7">
    <source>
        <dbReference type="Pfam" id="PF02852"/>
    </source>
</evidence>
<dbReference type="PRINTS" id="PR00368">
    <property type="entry name" value="FADPNR"/>
</dbReference>
<sequence length="438" mass="48733">MKIIVVGAVAGGATVASQIRRELPDAEIVVYEKGRDMSFANCGLPYYLGNEIEDRSKLVQASADSFKERKEIAVHLYHEVTAVDTANKSVIVHNHLTNATTEENYDKLILSPGCKAVRLPQLKGSDITFPVRTLEDTDIIEQHIEQYDVRKALVIGAGYISLEMIENLKNRGLDVTLLHRSERLLKTMDAQFLPHLMNCLKEESIKTQLNDEVATIEGRTVTFKSGFSEDYDLVIEAVGITPNTDFLENSHLVLNDKGYIVTDEYFQTSSQDVYALGDAIETFYMHTGAKTTVALAWGAHRAANLIAGNLAGKMKAFNGLLGTNIIRFFDHAIASVGISEAEAKEYGAAHVSFDQYPQARYMPRSHPMHISVYYDKETRQILRACFFGKQGVDKRVDVIATAIIAKMTIDDLKDIEIAYAPPFSAPKDIVNMIGYRAK</sequence>
<proteinExistence type="inferred from homology"/>
<feature type="domain" description="FAD/NAD(P)-binding" evidence="8">
    <location>
        <begin position="1"/>
        <end position="290"/>
    </location>
</feature>
<protein>
    <submittedName>
        <fullName evidence="9">CoA-disulfide reductase</fullName>
        <ecNumber evidence="9">1.8.1.14</ecNumber>
    </submittedName>
</protein>
<dbReference type="Pfam" id="PF07992">
    <property type="entry name" value="Pyr_redox_2"/>
    <property type="match status" value="1"/>
</dbReference>
<evidence type="ECO:0000256" key="4">
    <source>
        <dbReference type="ARBA" id="ARBA00022827"/>
    </source>
</evidence>
<dbReference type="EC" id="1.8.1.14" evidence="9"/>
<dbReference type="SUPFAM" id="SSF55424">
    <property type="entry name" value="FAD/NAD-linked reductases, dimerisation (C-terminal) domain"/>
    <property type="match status" value="1"/>
</dbReference>
<dbReference type="PANTHER" id="PTHR43429:SF1">
    <property type="entry name" value="NAD(P)H SULFUR OXIDOREDUCTASE (COA-DEPENDENT)"/>
    <property type="match status" value="1"/>
</dbReference>
<dbReference type="Pfam" id="PF02852">
    <property type="entry name" value="Pyr_redox_dim"/>
    <property type="match status" value="1"/>
</dbReference>
<dbReference type="InterPro" id="IPR023753">
    <property type="entry name" value="FAD/NAD-binding_dom"/>
</dbReference>
<dbReference type="InterPro" id="IPR036188">
    <property type="entry name" value="FAD/NAD-bd_sf"/>
</dbReference>
<gene>
    <name evidence="9" type="ORF">ERX27_08265</name>
</gene>
<accession>A0A4R6BC68</accession>
<comment type="caution">
    <text evidence="9">The sequence shown here is derived from an EMBL/GenBank/DDBJ whole genome shotgun (WGS) entry which is preliminary data.</text>
</comment>
<dbReference type="Gene3D" id="3.50.50.60">
    <property type="entry name" value="FAD/NAD(P)-binding domain"/>
    <property type="match status" value="2"/>
</dbReference>
<dbReference type="SUPFAM" id="SSF51905">
    <property type="entry name" value="FAD/NAD(P)-binding domain"/>
    <property type="match status" value="1"/>
</dbReference>
<dbReference type="EMBL" id="SCWA01000014">
    <property type="protein sequence ID" value="TDL95451.1"/>
    <property type="molecule type" value="Genomic_DNA"/>
</dbReference>
<feature type="domain" description="Pyridine nucleotide-disulphide oxidoreductase dimerisation" evidence="7">
    <location>
        <begin position="327"/>
        <end position="424"/>
    </location>
</feature>
<dbReference type="GO" id="GO:0050451">
    <property type="term" value="F:CoA-disulfide reductase (NADPH) activity"/>
    <property type="evidence" value="ECO:0007669"/>
    <property type="project" value="UniProtKB-EC"/>
</dbReference>
<comment type="cofactor">
    <cofactor evidence="1">
        <name>FAD</name>
        <dbReference type="ChEBI" id="CHEBI:57692"/>
    </cofactor>
</comment>
<dbReference type="InterPro" id="IPR050260">
    <property type="entry name" value="FAD-bd_OxRdtase"/>
</dbReference>
<evidence type="ECO:0000256" key="6">
    <source>
        <dbReference type="ARBA" id="ARBA00023284"/>
    </source>
</evidence>
<dbReference type="Proteomes" id="UP000295310">
    <property type="component" value="Unassembled WGS sequence"/>
</dbReference>
<keyword evidence="10" id="KW-1185">Reference proteome</keyword>
<keyword evidence="3" id="KW-0285">Flavoprotein</keyword>
<dbReference type="PANTHER" id="PTHR43429">
    <property type="entry name" value="PYRIDINE NUCLEOTIDE-DISULFIDE OXIDOREDUCTASE DOMAIN-CONTAINING"/>
    <property type="match status" value="1"/>
</dbReference>
<dbReference type="OrthoDB" id="9802028at2"/>
<name>A0A4R6BC68_9STAP</name>
<dbReference type="AlphaFoldDB" id="A0A4R6BC68"/>
<dbReference type="PRINTS" id="PR00411">
    <property type="entry name" value="PNDRDTASEI"/>
</dbReference>
<dbReference type="Gene3D" id="3.30.390.30">
    <property type="match status" value="1"/>
</dbReference>
<evidence type="ECO:0000313" key="9">
    <source>
        <dbReference type="EMBL" id="TDL95451.1"/>
    </source>
</evidence>
<evidence type="ECO:0000256" key="1">
    <source>
        <dbReference type="ARBA" id="ARBA00001974"/>
    </source>
</evidence>
<keyword evidence="4" id="KW-0274">FAD</keyword>
<evidence type="ECO:0000259" key="8">
    <source>
        <dbReference type="Pfam" id="PF07992"/>
    </source>
</evidence>
<keyword evidence="6" id="KW-0676">Redox-active center</keyword>
<reference evidence="9 10" key="1">
    <citation type="submission" date="2019-01" db="EMBL/GenBank/DDBJ databases">
        <title>Draft genome sequences of the type strains of six Macrococcus species.</title>
        <authorList>
            <person name="Mazhar S."/>
            <person name="Altermann E."/>
            <person name="Hill C."/>
            <person name="Mcauliffe O."/>
        </authorList>
    </citation>
    <scope>NUCLEOTIDE SEQUENCE [LARGE SCALE GENOMIC DNA]</scope>
    <source>
        <strain evidence="9 10">CCM4811</strain>
    </source>
</reference>
<comment type="similarity">
    <text evidence="2">Belongs to the class-III pyridine nucleotide-disulfide oxidoreductase family.</text>
</comment>